<feature type="domain" description="Cytochrome b/b6 N-terminal region profile" evidence="20">
    <location>
        <begin position="16"/>
        <end position="242"/>
    </location>
</feature>
<keyword evidence="9 19" id="KW-0812">Transmembrane</keyword>
<feature type="transmembrane region" description="Helical" evidence="19">
    <location>
        <begin position="377"/>
        <end position="396"/>
    </location>
</feature>
<dbReference type="GO" id="GO:0008121">
    <property type="term" value="F:quinol-cytochrome-c reductase activity"/>
    <property type="evidence" value="ECO:0007669"/>
    <property type="project" value="UniProtKB-EC"/>
</dbReference>
<comment type="cofactor">
    <cofactor evidence="1">
        <name>heme</name>
        <dbReference type="ChEBI" id="CHEBI:30413"/>
    </cofactor>
</comment>
<evidence type="ECO:0000256" key="17">
    <source>
        <dbReference type="ARBA" id="ARBA00029568"/>
    </source>
</evidence>
<organism evidence="21 22">
    <name type="scientific">Paractinoplanes atraurantiacus</name>
    <dbReference type="NCBI Taxonomy" id="1036182"/>
    <lineage>
        <taxon>Bacteria</taxon>
        <taxon>Bacillati</taxon>
        <taxon>Actinomycetota</taxon>
        <taxon>Actinomycetes</taxon>
        <taxon>Micromonosporales</taxon>
        <taxon>Micromonosporaceae</taxon>
        <taxon>Paractinoplanes</taxon>
    </lineage>
</organism>
<evidence type="ECO:0000313" key="22">
    <source>
        <dbReference type="Proteomes" id="UP000219612"/>
    </source>
</evidence>
<evidence type="ECO:0000256" key="4">
    <source>
        <dbReference type="ARBA" id="ARBA00016116"/>
    </source>
</evidence>
<dbReference type="PANTHER" id="PTHR19271">
    <property type="entry name" value="CYTOCHROME B"/>
    <property type="match status" value="1"/>
</dbReference>
<keyword evidence="7" id="KW-0349">Heme</keyword>
<comment type="subcellular location">
    <subcellularLocation>
        <location evidence="2">Cell membrane</location>
        <topology evidence="2">Multi-pass membrane protein</topology>
    </subcellularLocation>
</comment>
<proteinExistence type="predicted"/>
<dbReference type="PROSITE" id="PS51002">
    <property type="entry name" value="CYTB_NTER"/>
    <property type="match status" value="1"/>
</dbReference>
<evidence type="ECO:0000256" key="16">
    <source>
        <dbReference type="ARBA" id="ARBA00029351"/>
    </source>
</evidence>
<keyword evidence="13 19" id="KW-1133">Transmembrane helix</keyword>
<evidence type="ECO:0000256" key="11">
    <source>
        <dbReference type="ARBA" id="ARBA00022967"/>
    </source>
</evidence>
<evidence type="ECO:0000256" key="8">
    <source>
        <dbReference type="ARBA" id="ARBA00022660"/>
    </source>
</evidence>
<dbReference type="SUPFAM" id="SSF81342">
    <property type="entry name" value="Transmembrane di-heme cytochromes"/>
    <property type="match status" value="1"/>
</dbReference>
<evidence type="ECO:0000256" key="2">
    <source>
        <dbReference type="ARBA" id="ARBA00004651"/>
    </source>
</evidence>
<feature type="transmembrane region" description="Helical" evidence="19">
    <location>
        <begin position="336"/>
        <end position="357"/>
    </location>
</feature>
<evidence type="ECO:0000256" key="19">
    <source>
        <dbReference type="SAM" id="Phobius"/>
    </source>
</evidence>
<dbReference type="EMBL" id="OBDY01000014">
    <property type="protein sequence ID" value="SNY53594.1"/>
    <property type="molecule type" value="Genomic_DNA"/>
</dbReference>
<evidence type="ECO:0000256" key="15">
    <source>
        <dbReference type="ARBA" id="ARBA00023136"/>
    </source>
</evidence>
<dbReference type="GO" id="GO:0005886">
    <property type="term" value="C:plasma membrane"/>
    <property type="evidence" value="ECO:0007669"/>
    <property type="project" value="UniProtKB-SubCell"/>
</dbReference>
<keyword evidence="8" id="KW-0679">Respiratory chain</keyword>
<evidence type="ECO:0000256" key="13">
    <source>
        <dbReference type="ARBA" id="ARBA00022989"/>
    </source>
</evidence>
<comment type="catalytic activity">
    <reaction evidence="16">
        <text>a quinol + 2 Fe(III)-[cytochrome c](out) = a quinone + 2 Fe(II)-[cytochrome c](out) + 2 H(+)(out)</text>
        <dbReference type="Rhea" id="RHEA:11484"/>
        <dbReference type="Rhea" id="RHEA-COMP:10350"/>
        <dbReference type="Rhea" id="RHEA-COMP:14399"/>
        <dbReference type="ChEBI" id="CHEBI:15378"/>
        <dbReference type="ChEBI" id="CHEBI:24646"/>
        <dbReference type="ChEBI" id="CHEBI:29033"/>
        <dbReference type="ChEBI" id="CHEBI:29034"/>
        <dbReference type="ChEBI" id="CHEBI:132124"/>
        <dbReference type="EC" id="7.1.1.8"/>
    </reaction>
</comment>
<dbReference type="InterPro" id="IPR027387">
    <property type="entry name" value="Cytb/b6-like_sf"/>
</dbReference>
<dbReference type="InterPro" id="IPR036150">
    <property type="entry name" value="Cyt_b/b6_C_sf"/>
</dbReference>
<evidence type="ECO:0000313" key="21">
    <source>
        <dbReference type="EMBL" id="SNY53594.1"/>
    </source>
</evidence>
<feature type="transmembrane region" description="Helical" evidence="19">
    <location>
        <begin position="265"/>
        <end position="284"/>
    </location>
</feature>
<dbReference type="FunFam" id="1.20.810.10:FF:000007">
    <property type="entry name" value="Ubiquinol-cytochrome C reductase B subunit"/>
    <property type="match status" value="1"/>
</dbReference>
<reference evidence="21 22" key="1">
    <citation type="submission" date="2017-09" db="EMBL/GenBank/DDBJ databases">
        <authorList>
            <person name="Ehlers B."/>
            <person name="Leendertz F.H."/>
        </authorList>
    </citation>
    <scope>NUCLEOTIDE SEQUENCE [LARGE SCALE GENOMIC DNA]</scope>
    <source>
        <strain evidence="21 22">CGMCC 4.6857</strain>
    </source>
</reference>
<keyword evidence="14" id="KW-0408">Iron</keyword>
<dbReference type="GO" id="GO:0016491">
    <property type="term" value="F:oxidoreductase activity"/>
    <property type="evidence" value="ECO:0007669"/>
    <property type="project" value="InterPro"/>
</dbReference>
<gene>
    <name evidence="21" type="ORF">SAMN05421748_11481</name>
</gene>
<dbReference type="EC" id="7.1.1.8" evidence="3"/>
<dbReference type="Pfam" id="PF13631">
    <property type="entry name" value="Cytochrom_B_N_2"/>
    <property type="match status" value="1"/>
</dbReference>
<keyword evidence="12" id="KW-0249">Electron transport</keyword>
<keyword evidence="11" id="KW-1278">Translocase</keyword>
<feature type="transmembrane region" description="Helical" evidence="19">
    <location>
        <begin position="145"/>
        <end position="163"/>
    </location>
</feature>
<evidence type="ECO:0000256" key="10">
    <source>
        <dbReference type="ARBA" id="ARBA00022723"/>
    </source>
</evidence>
<feature type="compositionally biased region" description="Basic and acidic residues" evidence="18">
    <location>
        <begin position="508"/>
        <end position="517"/>
    </location>
</feature>
<dbReference type="Proteomes" id="UP000219612">
    <property type="component" value="Unassembled WGS sequence"/>
</dbReference>
<dbReference type="SUPFAM" id="SSF81648">
    <property type="entry name" value="a domain/subunit of cytochrome bc1 complex (Ubiquinol-cytochrome c reductase)"/>
    <property type="match status" value="1"/>
</dbReference>
<dbReference type="AlphaFoldDB" id="A0A285J032"/>
<dbReference type="InterPro" id="IPR016174">
    <property type="entry name" value="Di-haem_cyt_TM"/>
</dbReference>
<evidence type="ECO:0000256" key="6">
    <source>
        <dbReference type="ARBA" id="ARBA00022475"/>
    </source>
</evidence>
<feature type="region of interest" description="Disordered" evidence="18">
    <location>
        <begin position="507"/>
        <end position="532"/>
    </location>
</feature>
<keyword evidence="10" id="KW-0479">Metal-binding</keyword>
<evidence type="ECO:0000256" key="7">
    <source>
        <dbReference type="ARBA" id="ARBA00022617"/>
    </source>
</evidence>
<accession>A0A285J032</accession>
<evidence type="ECO:0000256" key="9">
    <source>
        <dbReference type="ARBA" id="ARBA00022692"/>
    </source>
</evidence>
<feature type="transmembrane region" description="Helical" evidence="19">
    <location>
        <begin position="416"/>
        <end position="438"/>
    </location>
</feature>
<dbReference type="GO" id="GO:0022904">
    <property type="term" value="P:respiratory electron transport chain"/>
    <property type="evidence" value="ECO:0007669"/>
    <property type="project" value="InterPro"/>
</dbReference>
<keyword evidence="22" id="KW-1185">Reference proteome</keyword>
<feature type="transmembrane region" description="Helical" evidence="19">
    <location>
        <begin position="216"/>
        <end position="234"/>
    </location>
</feature>
<evidence type="ECO:0000256" key="3">
    <source>
        <dbReference type="ARBA" id="ARBA00012951"/>
    </source>
</evidence>
<dbReference type="Gene3D" id="1.20.810.10">
    <property type="entry name" value="Cytochrome Bc1 Complex, Chain C"/>
    <property type="match status" value="1"/>
</dbReference>
<evidence type="ECO:0000256" key="14">
    <source>
        <dbReference type="ARBA" id="ARBA00023004"/>
    </source>
</evidence>
<name>A0A285J032_9ACTN</name>
<protein>
    <recommendedName>
        <fullName evidence="4">Cytochrome bc1 complex cytochrome b subunit</fullName>
        <ecNumber evidence="3">7.1.1.8</ecNumber>
    </recommendedName>
    <alternativeName>
        <fullName evidence="17">Cytochrome bc1 reductase complex subunit QcrB</fullName>
    </alternativeName>
</protein>
<keyword evidence="6" id="KW-1003">Cell membrane</keyword>
<keyword evidence="5" id="KW-0813">Transport</keyword>
<dbReference type="InterPro" id="IPR005797">
    <property type="entry name" value="Cyt_b/b6_N"/>
</dbReference>
<sequence>MAMKKEQRRAALVAEVAAGAEKRYKVATPLRSLMNRVFPDHWSFLLGEIAIFSFAVLLITGVYLTVFFEPSMQQVTYDGSYAALRGTDVSRAYESVLDISFEVRGGLFVRQMHHWAALLFMAALILDLLRKFFTGAFRKPREANWVIGVVLFVLGFLEGWSGYGLPDDGLSGTGLRIADGVMLSIPVAGTWISASLFGGEYPGTVIIDRLNVLHSFLLPAVVLAVTALSALLSLRQRPAQFPGPLRTEKNVVGERFFPRPLMKRGGLFFVVFGVVALIAGLLQINPVWLYGPSSGSDAASSSQPDWYVMFLDGLLRIFPSWQITIPIGDGYSIPPVFWPGVVVFGGMLAVTAAYPYIERRLRRDNSWHNLLERPRDAPQRTGVGAMALTFYLVAWVSGVNDIIADKFHISVNAIVWGGRVALVLGPALAYFIAVRICLGLQQHDREVLAHGIETGVIRRLPGGGFVEVHQPLAAGPLPYAGRAVPKKMNHVGALAPAVKGFFFPVERPPGDAEDARAKLTRRRKLPMAPERR</sequence>
<dbReference type="GO" id="GO:0046872">
    <property type="term" value="F:metal ion binding"/>
    <property type="evidence" value="ECO:0007669"/>
    <property type="project" value="UniProtKB-KW"/>
</dbReference>
<dbReference type="PANTHER" id="PTHR19271:SF16">
    <property type="entry name" value="CYTOCHROME B"/>
    <property type="match status" value="1"/>
</dbReference>
<evidence type="ECO:0000256" key="18">
    <source>
        <dbReference type="SAM" id="MobiDB-lite"/>
    </source>
</evidence>
<evidence type="ECO:0000256" key="1">
    <source>
        <dbReference type="ARBA" id="ARBA00001971"/>
    </source>
</evidence>
<evidence type="ECO:0000256" key="5">
    <source>
        <dbReference type="ARBA" id="ARBA00022448"/>
    </source>
</evidence>
<feature type="transmembrane region" description="Helical" evidence="19">
    <location>
        <begin position="44"/>
        <end position="68"/>
    </location>
</feature>
<feature type="transmembrane region" description="Helical" evidence="19">
    <location>
        <begin position="115"/>
        <end position="133"/>
    </location>
</feature>
<evidence type="ECO:0000259" key="20">
    <source>
        <dbReference type="PROSITE" id="PS51002"/>
    </source>
</evidence>
<keyword evidence="15 19" id="KW-0472">Membrane</keyword>
<evidence type="ECO:0000256" key="12">
    <source>
        <dbReference type="ARBA" id="ARBA00022982"/>
    </source>
</evidence>